<keyword evidence="1" id="KW-0732">Signal</keyword>
<proteinExistence type="predicted"/>
<evidence type="ECO:0000256" key="1">
    <source>
        <dbReference type="SAM" id="SignalP"/>
    </source>
</evidence>
<feature type="signal peptide" evidence="1">
    <location>
        <begin position="1"/>
        <end position="23"/>
    </location>
</feature>
<protein>
    <recommendedName>
        <fullName evidence="4">Secreted protein</fullName>
    </recommendedName>
</protein>
<sequence length="139" mass="15321">MIRLSTIAIATLPLLLSACFSSVRPSPVAQLPDAGPAHRNGQLDFALASGDYGCEHGVRVQVRRDMQERINNRIQLGWNGNQYLLERDLSHSGLPRFEDPASGLVWIDLPWKSVLLDGRSHKPIASECRQVPVRVANSG</sequence>
<gene>
    <name evidence="2" type="ORF">ACFQ4M_18145</name>
</gene>
<dbReference type="Proteomes" id="UP001597158">
    <property type="component" value="Unassembled WGS sequence"/>
</dbReference>
<feature type="chain" id="PRO_5046125905" description="Secreted protein" evidence="1">
    <location>
        <begin position="24"/>
        <end position="139"/>
    </location>
</feature>
<organism evidence="2 3">
    <name type="scientific">Thauera mechernichensis</name>
    <dbReference type="NCBI Taxonomy" id="82788"/>
    <lineage>
        <taxon>Bacteria</taxon>
        <taxon>Pseudomonadati</taxon>
        <taxon>Pseudomonadota</taxon>
        <taxon>Betaproteobacteria</taxon>
        <taxon>Rhodocyclales</taxon>
        <taxon>Zoogloeaceae</taxon>
        <taxon>Thauera</taxon>
    </lineage>
</organism>
<name>A0ABW3WI58_9RHOO</name>
<keyword evidence="3" id="KW-1185">Reference proteome</keyword>
<evidence type="ECO:0008006" key="4">
    <source>
        <dbReference type="Google" id="ProtNLM"/>
    </source>
</evidence>
<dbReference type="RefSeq" id="WP_002926243.1">
    <property type="nucleotide sequence ID" value="NZ_JARQZE010000006.1"/>
</dbReference>
<dbReference type="PROSITE" id="PS51257">
    <property type="entry name" value="PROKAR_LIPOPROTEIN"/>
    <property type="match status" value="1"/>
</dbReference>
<evidence type="ECO:0000313" key="2">
    <source>
        <dbReference type="EMBL" id="MFD1265499.1"/>
    </source>
</evidence>
<reference evidence="3" key="1">
    <citation type="journal article" date="2019" name="Int. J. Syst. Evol. Microbiol.">
        <title>The Global Catalogue of Microorganisms (GCM) 10K type strain sequencing project: providing services to taxonomists for standard genome sequencing and annotation.</title>
        <authorList>
            <consortium name="The Broad Institute Genomics Platform"/>
            <consortium name="The Broad Institute Genome Sequencing Center for Infectious Disease"/>
            <person name="Wu L."/>
            <person name="Ma J."/>
        </authorList>
    </citation>
    <scope>NUCLEOTIDE SEQUENCE [LARGE SCALE GENOMIC DNA]</scope>
    <source>
        <strain evidence="3">CCUG 48884</strain>
    </source>
</reference>
<dbReference type="EMBL" id="JBHTMC010000034">
    <property type="protein sequence ID" value="MFD1265499.1"/>
    <property type="molecule type" value="Genomic_DNA"/>
</dbReference>
<comment type="caution">
    <text evidence="2">The sequence shown here is derived from an EMBL/GenBank/DDBJ whole genome shotgun (WGS) entry which is preliminary data.</text>
</comment>
<accession>A0ABW3WI58</accession>
<evidence type="ECO:0000313" key="3">
    <source>
        <dbReference type="Proteomes" id="UP001597158"/>
    </source>
</evidence>